<feature type="non-terminal residue" evidence="2">
    <location>
        <position position="44"/>
    </location>
</feature>
<gene>
    <name evidence="2" type="ORF">EVA_03569</name>
</gene>
<sequence>MKHSDLWVIAVIYAVSLLFFVMTVDLPPDAQTYPLGLIGTLAGL</sequence>
<keyword evidence="1" id="KW-0472">Membrane</keyword>
<proteinExistence type="predicted"/>
<dbReference type="AlphaFoldDB" id="J9GKI9"/>
<organism evidence="2">
    <name type="scientific">gut metagenome</name>
    <dbReference type="NCBI Taxonomy" id="749906"/>
    <lineage>
        <taxon>unclassified sequences</taxon>
        <taxon>metagenomes</taxon>
        <taxon>organismal metagenomes</taxon>
    </lineage>
</organism>
<comment type="caution">
    <text evidence="2">The sequence shown here is derived from an EMBL/GenBank/DDBJ whole genome shotgun (WGS) entry which is preliminary data.</text>
</comment>
<name>J9GKI9_9ZZZZ</name>
<keyword evidence="1" id="KW-0812">Transmembrane</keyword>
<keyword evidence="1" id="KW-1133">Transmembrane helix</keyword>
<accession>J9GKI9</accession>
<evidence type="ECO:0000313" key="2">
    <source>
        <dbReference type="EMBL" id="EJX08322.1"/>
    </source>
</evidence>
<protein>
    <submittedName>
        <fullName evidence="2">Uncharacterized protein</fullName>
    </submittedName>
</protein>
<reference evidence="2" key="1">
    <citation type="journal article" date="2012" name="PLoS ONE">
        <title>Gene sets for utilization of primary and secondary nutrition supplies in the distal gut of endangered iberian lynx.</title>
        <authorList>
            <person name="Alcaide M."/>
            <person name="Messina E."/>
            <person name="Richter M."/>
            <person name="Bargiela R."/>
            <person name="Peplies J."/>
            <person name="Huws S.A."/>
            <person name="Newbold C.J."/>
            <person name="Golyshin P.N."/>
            <person name="Simon M.A."/>
            <person name="Lopez G."/>
            <person name="Yakimov M.M."/>
            <person name="Ferrer M."/>
        </authorList>
    </citation>
    <scope>NUCLEOTIDE SEQUENCE</scope>
</reference>
<dbReference type="EMBL" id="AMCI01000652">
    <property type="protein sequence ID" value="EJX08322.1"/>
    <property type="molecule type" value="Genomic_DNA"/>
</dbReference>
<evidence type="ECO:0000256" key="1">
    <source>
        <dbReference type="SAM" id="Phobius"/>
    </source>
</evidence>
<feature type="transmembrane region" description="Helical" evidence="1">
    <location>
        <begin position="6"/>
        <end position="24"/>
    </location>
</feature>